<organism evidence="2 3">
    <name type="scientific">Setaria digitata</name>
    <dbReference type="NCBI Taxonomy" id="48799"/>
    <lineage>
        <taxon>Eukaryota</taxon>
        <taxon>Metazoa</taxon>
        <taxon>Ecdysozoa</taxon>
        <taxon>Nematoda</taxon>
        <taxon>Chromadorea</taxon>
        <taxon>Rhabditida</taxon>
        <taxon>Spirurina</taxon>
        <taxon>Spiruromorpha</taxon>
        <taxon>Filarioidea</taxon>
        <taxon>Setariidae</taxon>
        <taxon>Setaria</taxon>
    </lineage>
</organism>
<evidence type="ECO:0000313" key="2">
    <source>
        <dbReference type="Proteomes" id="UP000887581"/>
    </source>
</evidence>
<feature type="compositionally biased region" description="Basic and acidic residues" evidence="1">
    <location>
        <begin position="330"/>
        <end position="345"/>
    </location>
</feature>
<reference evidence="3" key="1">
    <citation type="submission" date="2022-11" db="UniProtKB">
        <authorList>
            <consortium name="WormBaseParasite"/>
        </authorList>
    </citation>
    <scope>IDENTIFICATION</scope>
</reference>
<feature type="compositionally biased region" description="Polar residues" evidence="1">
    <location>
        <begin position="865"/>
        <end position="900"/>
    </location>
</feature>
<feature type="compositionally biased region" description="Low complexity" evidence="1">
    <location>
        <begin position="853"/>
        <end position="864"/>
    </location>
</feature>
<sequence length="1027" mass="118407">MPNNGTPPVNHPTSHDDFFTFSPDSVIKRTQSAWSITRDNPLQPEFSQSEFLGHDVTSHPLTQSFNSSNQASQQQILREPSSLYFDDRRYRFLRTFTPAPYRSPLHTSTTSLPDIKEVTTEENDSSCSSSMEQDKNAVMGRNTRKSSEQNLELESSSNLVTNRKSEKGNVDTARRYQYQEPEASWSSDTHKKSFTAQPLHSSGRTDLIYSDRTSHYNKKNQELPLSIITVQIKDRKSHIRDNYMNQNEAHHSGKSKMVQEACKNSDYPSETVSLRNLSDMPESTCSYLSDSSKQPKSILKQRLVSSSHNVGDNTLGRYIERIQINNNNPKKQEQQHHQQRCDDSVRINQPNPDSIEKNNKLYQVMKENLQQQKQRPQTPHNLPHASFNGPFFTLEEIHTDHQRMPSFSPLMKEHRTGIGECREEINHQMIRNQKRQNLANDLEKRFAHWLPSSSKQERERARSVPPSLKAKNITDPDRISEYRRQKELELEAIKLKEKKNKLWREKQARALELQERLYYEQAKLDRSSPVFGEPITESHEELRQIDVTAQKRQQERYFEKSPEPQLMRVYETRPITATFEVSEQQDHIFSPSTATWKRLYIVDQPKPVAKNEIITSEQLLEKERFNIDLLKRREAFIEKPKPEPMIFRTGKRWKPPPEQSYVWPHVRKAKNTEPGFESSSNYSTDSAAGRTVESTEFRWQPVVHDPVFKQEHKNFTPENSLPGTPRGFGAGPLDESAKRQIKNLVQPLPDGSHRPKPAFGGPRATPSGGIADWEKIYDLPPHSSTITTRETLRNVNVRGKLAAFENSSRQTTPSVLLHFNSSAIQRPSSSAYATNVSDSRQSPNVAQINRSEQSIQQQHFRQQQLHSPTSVSNDPANNSSRLHQQQRNEQQPTPTTNGSLFRQIDRRNRNQSNRTFSAVHPDSYYQSNRGSTTRLFRSTCDLPGCNHHQQRIPVFRSNHTRNDSQHQQQVQPAVSVATSRRLTRIPVGCTTDRNNPKIIEVQRLSSRTPTITQWQSPSNLDYLSSRS</sequence>
<protein>
    <submittedName>
        <fullName evidence="3">Uncharacterized protein</fullName>
    </submittedName>
</protein>
<feature type="region of interest" description="Disordered" evidence="1">
    <location>
        <begin position="449"/>
        <end position="474"/>
    </location>
</feature>
<dbReference type="AlphaFoldDB" id="A0A915Q0N8"/>
<feature type="region of interest" description="Disordered" evidence="1">
    <location>
        <begin position="713"/>
        <end position="734"/>
    </location>
</feature>
<feature type="region of interest" description="Disordered" evidence="1">
    <location>
        <begin position="327"/>
        <end position="353"/>
    </location>
</feature>
<feature type="compositionally biased region" description="Low complexity" evidence="1">
    <location>
        <begin position="148"/>
        <end position="159"/>
    </location>
</feature>
<evidence type="ECO:0000256" key="1">
    <source>
        <dbReference type="SAM" id="MobiDB-lite"/>
    </source>
</evidence>
<dbReference type="Proteomes" id="UP000887581">
    <property type="component" value="Unplaced"/>
</dbReference>
<keyword evidence="2" id="KW-1185">Reference proteome</keyword>
<feature type="region of interest" description="Disordered" evidence="1">
    <location>
        <begin position="103"/>
        <end position="200"/>
    </location>
</feature>
<accession>A0A915Q0N8</accession>
<feature type="region of interest" description="Disordered" evidence="1">
    <location>
        <begin position="830"/>
        <end position="930"/>
    </location>
</feature>
<feature type="region of interest" description="Disordered" evidence="1">
    <location>
        <begin position="746"/>
        <end position="769"/>
    </location>
</feature>
<name>A0A915Q0N8_9BILA</name>
<feature type="compositionally biased region" description="Basic and acidic residues" evidence="1">
    <location>
        <begin position="163"/>
        <end position="174"/>
    </location>
</feature>
<feature type="compositionally biased region" description="Polar residues" evidence="1">
    <location>
        <begin position="830"/>
        <end position="852"/>
    </location>
</feature>
<dbReference type="WBParaSite" id="sdigi.contig7.g835.t1">
    <property type="protein sequence ID" value="sdigi.contig7.g835.t1"/>
    <property type="gene ID" value="sdigi.contig7.g835"/>
</dbReference>
<evidence type="ECO:0000313" key="3">
    <source>
        <dbReference type="WBParaSite" id="sdigi.contig7.g835.t1"/>
    </source>
</evidence>
<proteinExistence type="predicted"/>